<dbReference type="EMBL" id="LNXV01000008">
    <property type="protein sequence ID" value="KTC84997.1"/>
    <property type="molecule type" value="Genomic_DNA"/>
</dbReference>
<name>A0A0W0SPQ0_9GAMM</name>
<dbReference type="RefSeq" id="WP_058441284.1">
    <property type="nucleotide sequence ID" value="NZ_CAAAHU010000006.1"/>
</dbReference>
<dbReference type="PATRIC" id="fig|29422.6.peg.1284"/>
<keyword evidence="1" id="KW-0812">Transmembrane</keyword>
<protein>
    <recommendedName>
        <fullName evidence="4">Dot/Icm T4SS effector</fullName>
    </recommendedName>
</protein>
<accession>A0A0W0SPQ0</accession>
<comment type="caution">
    <text evidence="2">The sequence shown here is derived from an EMBL/GenBank/DDBJ whole genome shotgun (WGS) entry which is preliminary data.</text>
</comment>
<evidence type="ECO:0000313" key="2">
    <source>
        <dbReference type="EMBL" id="KTC84997.1"/>
    </source>
</evidence>
<dbReference type="OrthoDB" id="5652725at2"/>
<feature type="transmembrane region" description="Helical" evidence="1">
    <location>
        <begin position="297"/>
        <end position="321"/>
    </location>
</feature>
<evidence type="ECO:0000256" key="1">
    <source>
        <dbReference type="SAM" id="Phobius"/>
    </source>
</evidence>
<keyword evidence="3" id="KW-1185">Reference proteome</keyword>
<organism evidence="2 3">
    <name type="scientific">Legionella brunensis</name>
    <dbReference type="NCBI Taxonomy" id="29422"/>
    <lineage>
        <taxon>Bacteria</taxon>
        <taxon>Pseudomonadati</taxon>
        <taxon>Pseudomonadota</taxon>
        <taxon>Gammaproteobacteria</taxon>
        <taxon>Legionellales</taxon>
        <taxon>Legionellaceae</taxon>
        <taxon>Legionella</taxon>
    </lineage>
</organism>
<keyword evidence="1" id="KW-0472">Membrane</keyword>
<keyword evidence="1" id="KW-1133">Transmembrane helix</keyword>
<evidence type="ECO:0008006" key="4">
    <source>
        <dbReference type="Google" id="ProtNLM"/>
    </source>
</evidence>
<dbReference type="AlphaFoldDB" id="A0A0W0SPQ0"/>
<sequence length="354" mass="39876">MPNYPKENEKLDLKDYKQIKVLTNGKTNQVCLWQHKKHPELKIVVKTPYGDTANIIKHNLKSINAFFGGGSAWEVKGQESFAMKYFEGQPLTDQEVETMPRTILKKGVLFTLLDPNKDNYLKLPSGQIIPIDHDYMILHDGSELLGYQELYLDHRQGFAERVGDCTPEEGAQYVLDSYPYAYDYLFGKWGHKNISIPKPPENLVPLKDNEPAPSIDPAAAMRFNQQLDNLLEMGAKLAGRGHVKAAKEAFKLYERLNTGFKEYSLNPMATKAFRDVCDEAMRVARIELERHRGWKEILGNLGLAIAGLGIGYVVAGVANLVKTSGKHFFFSFNTDSANKLNDLHDTIKQMAPAA</sequence>
<proteinExistence type="predicted"/>
<dbReference type="Proteomes" id="UP000054742">
    <property type="component" value="Unassembled WGS sequence"/>
</dbReference>
<gene>
    <name evidence="2" type="ORF">Lbru_1212</name>
</gene>
<reference evidence="2 3" key="1">
    <citation type="submission" date="2015-11" db="EMBL/GenBank/DDBJ databases">
        <title>Genomic analysis of 38 Legionella species identifies large and diverse effector repertoires.</title>
        <authorList>
            <person name="Burstein D."/>
            <person name="Amaro F."/>
            <person name="Zusman T."/>
            <person name="Lifshitz Z."/>
            <person name="Cohen O."/>
            <person name="Gilbert J.A."/>
            <person name="Pupko T."/>
            <person name="Shuman H.A."/>
            <person name="Segal G."/>
        </authorList>
    </citation>
    <scope>NUCLEOTIDE SEQUENCE [LARGE SCALE GENOMIC DNA]</scope>
    <source>
        <strain evidence="2 3">ATCC 43878</strain>
    </source>
</reference>
<evidence type="ECO:0000313" key="3">
    <source>
        <dbReference type="Proteomes" id="UP000054742"/>
    </source>
</evidence>